<evidence type="ECO:0000313" key="3">
    <source>
        <dbReference type="EMBL" id="AKJ28345.1"/>
    </source>
</evidence>
<name>A0A0G3BP75_9BURK</name>
<dbReference type="Pfam" id="PF07589">
    <property type="entry name" value="PEP-CTERM"/>
    <property type="match status" value="1"/>
</dbReference>
<dbReference type="InterPro" id="IPR013424">
    <property type="entry name" value="Ice-binding_C"/>
</dbReference>
<feature type="chain" id="PRO_5005183637" description="Ice-binding protein C-terminal domain-containing protein" evidence="1">
    <location>
        <begin position="22"/>
        <end position="262"/>
    </location>
</feature>
<evidence type="ECO:0000259" key="2">
    <source>
        <dbReference type="Pfam" id="PF07589"/>
    </source>
</evidence>
<reference evidence="3 4" key="1">
    <citation type="submission" date="2015-05" db="EMBL/GenBank/DDBJ databases">
        <authorList>
            <person name="Tang B."/>
            <person name="Yu Y."/>
        </authorList>
    </citation>
    <scope>NUCLEOTIDE SEQUENCE [LARGE SCALE GENOMIC DNA]</scope>
    <source>
        <strain evidence="3 4">DSM 7029</strain>
    </source>
</reference>
<dbReference type="EMBL" id="CP011371">
    <property type="protein sequence ID" value="AKJ28345.1"/>
    <property type="molecule type" value="Genomic_DNA"/>
</dbReference>
<evidence type="ECO:0000256" key="1">
    <source>
        <dbReference type="SAM" id="SignalP"/>
    </source>
</evidence>
<sequence>MRTFLAALGLAIVTSATSASAVEPKLHVTSATLTDFTITGFDWSSTDAHLRSSHDYTWGGISEVDFTDLTGQESTSFPGFVSEIDWGAKELRVSADSRSSSKHYKAGYNVEALAHTWVAVAPGQSISVAATSFLDMNVNDVNEISPSYYPQVTANLQMSAYAGPSFDSRRLSSVHDESRLQTDHAETLSDRLTLSYTNASRQTQYLYVEAGVFGSGSTMWYPAPPVPEPETYALLIVGLAALGWRARTRRGNPAATPELATA</sequence>
<dbReference type="KEGG" id="pbh:AAW51_1654"/>
<keyword evidence="1" id="KW-0732">Signal</keyword>
<organism evidence="3 4">
    <name type="scientific">Caldimonas brevitalea</name>
    <dbReference type="NCBI Taxonomy" id="413882"/>
    <lineage>
        <taxon>Bacteria</taxon>
        <taxon>Pseudomonadati</taxon>
        <taxon>Pseudomonadota</taxon>
        <taxon>Betaproteobacteria</taxon>
        <taxon>Burkholderiales</taxon>
        <taxon>Sphaerotilaceae</taxon>
        <taxon>Caldimonas</taxon>
    </lineage>
</organism>
<protein>
    <recommendedName>
        <fullName evidence="2">Ice-binding protein C-terminal domain-containing protein</fullName>
    </recommendedName>
</protein>
<proteinExistence type="predicted"/>
<evidence type="ECO:0000313" key="4">
    <source>
        <dbReference type="Proteomes" id="UP000035352"/>
    </source>
</evidence>
<feature type="domain" description="Ice-binding protein C-terminal" evidence="2">
    <location>
        <begin position="225"/>
        <end position="250"/>
    </location>
</feature>
<dbReference type="Proteomes" id="UP000035352">
    <property type="component" value="Chromosome"/>
</dbReference>
<dbReference type="AlphaFoldDB" id="A0A0G3BP75"/>
<gene>
    <name evidence="3" type="ORF">AAW51_1654</name>
</gene>
<feature type="signal peptide" evidence="1">
    <location>
        <begin position="1"/>
        <end position="21"/>
    </location>
</feature>
<accession>A0A0G3BP75</accession>
<dbReference type="NCBIfam" id="TIGR02595">
    <property type="entry name" value="PEP_CTERM"/>
    <property type="match status" value="1"/>
</dbReference>
<dbReference type="RefSeq" id="WP_169787996.1">
    <property type="nucleotide sequence ID" value="NZ_CP011371.1"/>
</dbReference>
<keyword evidence="4" id="KW-1185">Reference proteome</keyword>